<dbReference type="SUPFAM" id="SSF48208">
    <property type="entry name" value="Six-hairpin glycosidases"/>
    <property type="match status" value="1"/>
</dbReference>
<proteinExistence type="predicted"/>
<evidence type="ECO:0000313" key="2">
    <source>
        <dbReference type="Proteomes" id="UP000323454"/>
    </source>
</evidence>
<dbReference type="Proteomes" id="UP000323454">
    <property type="component" value="Unassembled WGS sequence"/>
</dbReference>
<dbReference type="EMBL" id="VUOB01000106">
    <property type="protein sequence ID" value="KAA2248455.1"/>
    <property type="molecule type" value="Genomic_DNA"/>
</dbReference>
<accession>A0A5B2WAV3</accession>
<comment type="caution">
    <text evidence="1">The sequence shown here is derived from an EMBL/GenBank/DDBJ whole genome shotgun (WGS) entry which is preliminary data.</text>
</comment>
<dbReference type="PANTHER" id="PTHR47791">
    <property type="entry name" value="MEIOTICALLY UP-REGULATED GENE 191 PROTEIN"/>
    <property type="match status" value="1"/>
</dbReference>
<dbReference type="Gene3D" id="1.50.10.20">
    <property type="match status" value="1"/>
</dbReference>
<dbReference type="InterPro" id="IPR053169">
    <property type="entry name" value="MUG_Protein"/>
</dbReference>
<dbReference type="InterPro" id="IPR014512">
    <property type="entry name" value="O_gly_hydro"/>
</dbReference>
<dbReference type="PIRSF" id="PIRSF021505">
    <property type="entry name" value="O_gly_hdrol"/>
    <property type="match status" value="1"/>
</dbReference>
<evidence type="ECO:0000313" key="1">
    <source>
        <dbReference type="EMBL" id="KAA2248455.1"/>
    </source>
</evidence>
<dbReference type="AlphaFoldDB" id="A0A5B2WAV3"/>
<dbReference type="InterPro" id="IPR008928">
    <property type="entry name" value="6-hairpin_glycosidase_sf"/>
</dbReference>
<dbReference type="RefSeq" id="WP_149855138.1">
    <property type="nucleotide sequence ID" value="NZ_VUOB01000106.1"/>
</dbReference>
<dbReference type="GO" id="GO:0005975">
    <property type="term" value="P:carbohydrate metabolic process"/>
    <property type="evidence" value="ECO:0007669"/>
    <property type="project" value="InterPro"/>
</dbReference>
<organism evidence="1 2">
    <name type="scientific">Solihabitans fulvus</name>
    <dbReference type="NCBI Taxonomy" id="1892852"/>
    <lineage>
        <taxon>Bacteria</taxon>
        <taxon>Bacillati</taxon>
        <taxon>Actinomycetota</taxon>
        <taxon>Actinomycetes</taxon>
        <taxon>Pseudonocardiales</taxon>
        <taxon>Pseudonocardiaceae</taxon>
        <taxon>Solihabitans</taxon>
    </lineage>
</organism>
<dbReference type="GO" id="GO:0016787">
    <property type="term" value="F:hydrolase activity"/>
    <property type="evidence" value="ECO:0007669"/>
    <property type="project" value="UniProtKB-KW"/>
</dbReference>
<name>A0A5B2WAV3_9PSEU</name>
<dbReference type="InterPro" id="IPR005198">
    <property type="entry name" value="Glyco_hydro_76"/>
</dbReference>
<reference evidence="1 2" key="2">
    <citation type="submission" date="2019-09" db="EMBL/GenBank/DDBJ databases">
        <authorList>
            <person name="Jin C."/>
        </authorList>
    </citation>
    <scope>NUCLEOTIDE SEQUENCE [LARGE SCALE GENOMIC DNA]</scope>
    <source>
        <strain evidence="1 2">AN110305</strain>
    </source>
</reference>
<gene>
    <name evidence="1" type="ORF">F0L68_39935</name>
</gene>
<sequence>MAARAGVAERAVQSRHLRRVWCVPGTLLGVAGWPPTLPQRLHLHWNYWWQAHVLDCLVDAQLRSPTGARAAVVANFVRGVHLRNFGSWTNVFYDDMAWLGLALVRAAKDLGVYRPRAEAVIASELRGAWTDHAGGGIWWRKGSDFKNVPANGPTAILLARLAVHGGERTDLQRARSTVEWIDEWLVDPDTGLVWDGLHVDAAGVVTDVEKTIYTYCQGVYLGACLELARADGTSAWLDRAERVIAAVAGELTVDGVLVGHGGGDGGLFSGILARYLAQAAVLLPGLGRPEPARLASALVYDSAEAAWRNRGMASGGPLFGPDWSVPAVEPTGGAPERDLSVQVGAWMVLEAAALLERS</sequence>
<keyword evidence="1" id="KW-0378">Hydrolase</keyword>
<dbReference type="OrthoDB" id="2505409at2"/>
<protein>
    <submittedName>
        <fullName evidence="1">Glycoside hydrolase</fullName>
    </submittedName>
</protein>
<dbReference type="Pfam" id="PF03663">
    <property type="entry name" value="Glyco_hydro_76"/>
    <property type="match status" value="1"/>
</dbReference>
<dbReference type="PANTHER" id="PTHR47791:SF3">
    <property type="entry name" value="MEIOTICALLY UP-REGULATED GENE 191 PROTEIN"/>
    <property type="match status" value="1"/>
</dbReference>
<keyword evidence="2" id="KW-1185">Reference proteome</keyword>
<reference evidence="1 2" key="1">
    <citation type="submission" date="2019-09" db="EMBL/GenBank/DDBJ databases">
        <title>Goodfellowia gen. nov., a new genus of the Pseudonocardineae related to Actinoalloteichus, containing Goodfellowia coeruleoviolacea gen. nov., comb. nov. gen. nov., comb. nov.</title>
        <authorList>
            <person name="Labeda D."/>
        </authorList>
    </citation>
    <scope>NUCLEOTIDE SEQUENCE [LARGE SCALE GENOMIC DNA]</scope>
    <source>
        <strain evidence="1 2">AN110305</strain>
    </source>
</reference>